<keyword evidence="1" id="KW-1133">Transmembrane helix</keyword>
<evidence type="ECO:0000313" key="2">
    <source>
        <dbReference type="EMBL" id="MFK2932329.1"/>
    </source>
</evidence>
<feature type="transmembrane region" description="Helical" evidence="1">
    <location>
        <begin position="22"/>
        <end position="46"/>
    </location>
</feature>
<comment type="caution">
    <text evidence="2">The sequence shown here is derived from an EMBL/GenBank/DDBJ whole genome shotgun (WGS) entry which is preliminary data.</text>
</comment>
<keyword evidence="1" id="KW-0812">Transmembrane</keyword>
<dbReference type="EMBL" id="JADIKL010000011">
    <property type="protein sequence ID" value="MFK2932329.1"/>
    <property type="molecule type" value="Genomic_DNA"/>
</dbReference>
<keyword evidence="1" id="KW-0472">Membrane</keyword>
<sequence length="161" mass="16436">MATRCGGGTRHQAQRGVVAVEFALVFLFGVLPLLLLTLSGVLIFAAKQSLALAAANGARAALRYGSDGSLAGREAAACTTAAQSMNWLLSFSGASQACPTPLIAVTAVPCPSAASVQCVQVTTTFDYDAHPFIPGTATVYGWVLGKDLSSTALVQLDTTGD</sequence>
<evidence type="ECO:0000313" key="3">
    <source>
        <dbReference type="Proteomes" id="UP001620397"/>
    </source>
</evidence>
<dbReference type="RefSeq" id="WP_404541804.1">
    <property type="nucleotide sequence ID" value="NZ_JADIKL010000011.1"/>
</dbReference>
<dbReference type="Proteomes" id="UP001620397">
    <property type="component" value="Unassembled WGS sequence"/>
</dbReference>
<gene>
    <name evidence="2" type="ORF">ISP14_16215</name>
</gene>
<accession>A0ABW8KJL5</accession>
<evidence type="ECO:0000256" key="1">
    <source>
        <dbReference type="SAM" id="Phobius"/>
    </source>
</evidence>
<reference evidence="2 3" key="1">
    <citation type="submission" date="2020-10" db="EMBL/GenBank/DDBJ databases">
        <title>Phylogeny of dyella-like bacteria.</title>
        <authorList>
            <person name="Fu J."/>
        </authorList>
    </citation>
    <scope>NUCLEOTIDE SEQUENCE [LARGE SCALE GENOMIC DNA]</scope>
    <source>
        <strain evidence="2 3">DKC-1</strain>
    </source>
</reference>
<keyword evidence="3" id="KW-1185">Reference proteome</keyword>
<proteinExistence type="predicted"/>
<name>A0ABW8KJL5_9GAMM</name>
<organism evidence="2 3">
    <name type="scientific">Dyella agri</name>
    <dbReference type="NCBI Taxonomy" id="1926869"/>
    <lineage>
        <taxon>Bacteria</taxon>
        <taxon>Pseudomonadati</taxon>
        <taxon>Pseudomonadota</taxon>
        <taxon>Gammaproteobacteria</taxon>
        <taxon>Lysobacterales</taxon>
        <taxon>Rhodanobacteraceae</taxon>
        <taxon>Dyella</taxon>
    </lineage>
</organism>
<protein>
    <submittedName>
        <fullName evidence="2">Pilus assembly protein</fullName>
    </submittedName>
</protein>